<evidence type="ECO:0000313" key="4">
    <source>
        <dbReference type="Proteomes" id="UP000070376"/>
    </source>
</evidence>
<dbReference type="EMBL" id="CP010525">
    <property type="protein sequence ID" value="AJO23556.1"/>
    <property type="molecule type" value="Genomic_DNA"/>
</dbReference>
<reference evidence="3" key="2">
    <citation type="submission" date="2015-01" db="EMBL/GenBank/DDBJ databases">
        <title>Comparative genome analysis of Bacillus coagulans HM-08, Clostridium butyricum HM-68, Bacillus subtilis HM-66 and Bacillus paralicheniformis BL-09.</title>
        <authorList>
            <person name="Zhang H."/>
        </authorList>
    </citation>
    <scope>NUCLEOTIDE SEQUENCE [LARGE SCALE GENOMIC DNA]</scope>
    <source>
        <strain evidence="3">HM-08</strain>
    </source>
</reference>
<reference evidence="1" key="1">
    <citation type="submission" date="2015-01" db="EMBL/GenBank/DDBJ databases">
        <title>Comparative genome analysis of Bacillus coagulans HM-08, Clostridium butyricum HM-68, Bacillus subtilis HM-66 and Bacillus licheniformis BL-09.</title>
        <authorList>
            <person name="Zhang H."/>
        </authorList>
    </citation>
    <scope>NUCLEOTIDE SEQUENCE [LARGE SCALE GENOMIC DNA]</scope>
    <source>
        <strain evidence="1">HM-08</strain>
    </source>
</reference>
<evidence type="ECO:0000313" key="3">
    <source>
        <dbReference type="Proteomes" id="UP000032024"/>
    </source>
</evidence>
<reference evidence="4" key="4">
    <citation type="submission" date="2016-01" db="EMBL/GenBank/DDBJ databases">
        <authorList>
            <person name="Mitreva M."/>
            <person name="Pepin K.H."/>
            <person name="Mihindukulasuriya K.A."/>
            <person name="Fulton R."/>
            <person name="Fronick C."/>
            <person name="O'Laughlin M."/>
            <person name="Miner T."/>
            <person name="Herter B."/>
            <person name="Rosa B.A."/>
            <person name="Cordes M."/>
            <person name="Tomlinson C."/>
            <person name="Wollam A."/>
            <person name="Palsikar V.B."/>
            <person name="Mardis E.R."/>
            <person name="Wilson R.K."/>
        </authorList>
    </citation>
    <scope>NUCLEOTIDE SEQUENCE [LARGE SCALE GENOMIC DNA]</scope>
    <source>
        <strain evidence="4">GED7749B</strain>
    </source>
</reference>
<dbReference type="Proteomes" id="UP000070376">
    <property type="component" value="Unassembled WGS sequence"/>
</dbReference>
<accession>A0A0C5C9M7</accession>
<organism evidence="2 4">
    <name type="scientific">Heyndrickxia coagulans</name>
    <name type="common">Weizmannia coagulans</name>
    <dbReference type="NCBI Taxonomy" id="1398"/>
    <lineage>
        <taxon>Bacteria</taxon>
        <taxon>Bacillati</taxon>
        <taxon>Bacillota</taxon>
        <taxon>Bacilli</taxon>
        <taxon>Bacillales</taxon>
        <taxon>Bacillaceae</taxon>
        <taxon>Heyndrickxia</taxon>
    </lineage>
</organism>
<protein>
    <submittedName>
        <fullName evidence="2">Uncharacterized protein</fullName>
    </submittedName>
</protein>
<reference evidence="2" key="3">
    <citation type="submission" date="2016-01" db="EMBL/GenBank/DDBJ databases">
        <authorList>
            <person name="Oliw E.H."/>
        </authorList>
    </citation>
    <scope>NUCLEOTIDE SEQUENCE [LARGE SCALE GENOMIC DNA]</scope>
    <source>
        <strain evidence="2">GED7749B</strain>
    </source>
</reference>
<dbReference type="EMBL" id="LRPN01000177">
    <property type="protein sequence ID" value="KWZ77206.1"/>
    <property type="molecule type" value="Genomic_DNA"/>
</dbReference>
<proteinExistence type="predicted"/>
<evidence type="ECO:0000313" key="2">
    <source>
        <dbReference type="EMBL" id="KWZ77206.1"/>
    </source>
</evidence>
<keyword evidence="3" id="KW-1185">Reference proteome</keyword>
<name>A0A0C5C9M7_HEYCO</name>
<sequence>MLYALYLFPLPASGFFSLCKEKLFKNRVRNAIIHLVFLQKQAMR</sequence>
<dbReference type="Proteomes" id="UP000032024">
    <property type="component" value="Chromosome"/>
</dbReference>
<dbReference type="PATRIC" id="fig|1398.22.peg.3408"/>
<dbReference type="AlphaFoldDB" id="A0A0C5C9M7"/>
<gene>
    <name evidence="2" type="ORF">HMPREF3213_03395</name>
    <name evidence="1" type="ORF">SB48_HM08orf04399</name>
</gene>
<evidence type="ECO:0000313" key="1">
    <source>
        <dbReference type="EMBL" id="AJO23556.1"/>
    </source>
</evidence>